<gene>
    <name evidence="1" type="ORF">METZ01_LOCUS66454</name>
</gene>
<evidence type="ECO:0000313" key="1">
    <source>
        <dbReference type="EMBL" id="SVA13600.1"/>
    </source>
</evidence>
<organism evidence="1">
    <name type="scientific">marine metagenome</name>
    <dbReference type="NCBI Taxonomy" id="408172"/>
    <lineage>
        <taxon>unclassified sequences</taxon>
        <taxon>metagenomes</taxon>
        <taxon>ecological metagenomes</taxon>
    </lineage>
</organism>
<dbReference type="InterPro" id="IPR050490">
    <property type="entry name" value="Bact_solute-bd_prot1"/>
</dbReference>
<dbReference type="Gene3D" id="3.40.190.10">
    <property type="entry name" value="Periplasmic binding protein-like II"/>
    <property type="match status" value="2"/>
</dbReference>
<sequence length="475" mass="53800">MIKSLKNFLLVALATLMLVFGTTKIAFSKTVEIVMAAPDWPPTRFMQEYFNTNFQQSGDDEIKLTLDFIPWGDFYTNVAASLTSGEQKYSMLVSDSQWLGAFIEGGYFQKLNKYIDADPELGAIFDDMHQGYKEGYTTYPYKSTNYYGFPQFPDNYVNFYRTDIFCNPDENAAFRAKYGKKLPCTYADWEIVVWDDIFDINAFLTRKKGDMMAGKPLDDDIYGMAYQAGKGYDFSSMQINGFFWQYGGDIWDESNQPNAQAEGVVNSDVNVEAFEKYLDLLGTMHPSHKTGNMDIFGIQALYLEGKIASMVNWVGLGAPVVDPKLSKVHDVTGYARQPGTMQDDGTISRWANLGGQPFVLTTWMTDDEIDAAFKIIKWWLDFDTQIAAVKAGGQSCMKSIIYSDGYNALAPWNAAYVASMDWQKDVWHIPEFFELLTQQQEEFDKAITGQKSAKDALDSIAAFQQEVLEEADRIQ</sequence>
<dbReference type="PANTHER" id="PTHR43649">
    <property type="entry name" value="ARABINOSE-BINDING PROTEIN-RELATED"/>
    <property type="match status" value="1"/>
</dbReference>
<dbReference type="InterPro" id="IPR006059">
    <property type="entry name" value="SBP"/>
</dbReference>
<proteinExistence type="predicted"/>
<accession>A0A381TBW3</accession>
<dbReference type="Pfam" id="PF01547">
    <property type="entry name" value="SBP_bac_1"/>
    <property type="match status" value="1"/>
</dbReference>
<dbReference type="SUPFAM" id="SSF53850">
    <property type="entry name" value="Periplasmic binding protein-like II"/>
    <property type="match status" value="1"/>
</dbReference>
<name>A0A381TBW3_9ZZZZ</name>
<protein>
    <submittedName>
        <fullName evidence="1">Uncharacterized protein</fullName>
    </submittedName>
</protein>
<dbReference type="EMBL" id="UINC01004341">
    <property type="protein sequence ID" value="SVA13600.1"/>
    <property type="molecule type" value="Genomic_DNA"/>
</dbReference>
<dbReference type="PANTHER" id="PTHR43649:SF12">
    <property type="entry name" value="DIACETYLCHITOBIOSE BINDING PROTEIN DASA"/>
    <property type="match status" value="1"/>
</dbReference>
<dbReference type="AlphaFoldDB" id="A0A381TBW3"/>
<reference evidence="1" key="1">
    <citation type="submission" date="2018-05" db="EMBL/GenBank/DDBJ databases">
        <authorList>
            <person name="Lanie J.A."/>
            <person name="Ng W.-L."/>
            <person name="Kazmierczak K.M."/>
            <person name="Andrzejewski T.M."/>
            <person name="Davidsen T.M."/>
            <person name="Wayne K.J."/>
            <person name="Tettelin H."/>
            <person name="Glass J.I."/>
            <person name="Rusch D."/>
            <person name="Podicherti R."/>
            <person name="Tsui H.-C.T."/>
            <person name="Winkler M.E."/>
        </authorList>
    </citation>
    <scope>NUCLEOTIDE SEQUENCE</scope>
</reference>